<evidence type="ECO:0008006" key="4">
    <source>
        <dbReference type="Google" id="ProtNLM"/>
    </source>
</evidence>
<reference evidence="2 3" key="1">
    <citation type="submission" date="2017-06" db="EMBL/GenBank/DDBJ databases">
        <title>Azoarcus sp. TSNA42 complete genome sequence.</title>
        <authorList>
            <person name="Woo J.-H."/>
            <person name="Kim H.-S."/>
        </authorList>
    </citation>
    <scope>NUCLEOTIDE SEQUENCE [LARGE SCALE GENOMIC DNA]</scope>
    <source>
        <strain evidence="2 3">TSNA42</strain>
    </source>
</reference>
<evidence type="ECO:0000313" key="3">
    <source>
        <dbReference type="Proteomes" id="UP000244902"/>
    </source>
</evidence>
<dbReference type="OrthoDB" id="9182301at2"/>
<sequence length="123" mass="14020">MDPKELQTWLSIINTVVIWAVAIYTWQANRNRVTNERISSLQGSLNARIESIGTDMDRRLDTHADRLSRVEKDLEHAPTHEDLKRLHARIDDLAGGIRGLEGEFKGANHTLQLIHGYLLQGKQ</sequence>
<organism evidence="2 3">
    <name type="scientific">Parazoarcus communis</name>
    <dbReference type="NCBI Taxonomy" id="41977"/>
    <lineage>
        <taxon>Bacteria</taxon>
        <taxon>Pseudomonadati</taxon>
        <taxon>Pseudomonadota</taxon>
        <taxon>Betaproteobacteria</taxon>
        <taxon>Rhodocyclales</taxon>
        <taxon>Zoogloeaceae</taxon>
        <taxon>Parazoarcus</taxon>
    </lineage>
</organism>
<dbReference type="AlphaFoldDB" id="A0A2U8GY14"/>
<evidence type="ECO:0000313" key="2">
    <source>
        <dbReference type="EMBL" id="AWI78597.1"/>
    </source>
</evidence>
<gene>
    <name evidence="2" type="ORF">CEW87_04005</name>
</gene>
<protein>
    <recommendedName>
        <fullName evidence="4">DUF2730 domain-containing protein</fullName>
    </recommendedName>
</protein>
<feature type="transmembrane region" description="Helical" evidence="1">
    <location>
        <begin position="6"/>
        <end position="26"/>
    </location>
</feature>
<evidence type="ECO:0000256" key="1">
    <source>
        <dbReference type="SAM" id="Phobius"/>
    </source>
</evidence>
<name>A0A2U8GY14_9RHOO</name>
<dbReference type="RefSeq" id="WP_108971557.1">
    <property type="nucleotide sequence ID" value="NZ_CP022188.1"/>
</dbReference>
<accession>A0A2U8GY14</accession>
<keyword evidence="1" id="KW-0472">Membrane</keyword>
<keyword evidence="1" id="KW-0812">Transmembrane</keyword>
<keyword evidence="1" id="KW-1133">Transmembrane helix</keyword>
<dbReference type="EMBL" id="CP022188">
    <property type="protein sequence ID" value="AWI78597.1"/>
    <property type="molecule type" value="Genomic_DNA"/>
</dbReference>
<dbReference type="Proteomes" id="UP000244902">
    <property type="component" value="Chromosome"/>
</dbReference>
<proteinExistence type="predicted"/>